<evidence type="ECO:0000313" key="3">
    <source>
        <dbReference type="EMBL" id="SCF46316.1"/>
    </source>
</evidence>
<dbReference type="AlphaFoldDB" id="A0A1C5AMF8"/>
<evidence type="ECO:0000259" key="2">
    <source>
        <dbReference type="SMART" id="SM00507"/>
    </source>
</evidence>
<dbReference type="CDD" id="cd00085">
    <property type="entry name" value="HNHc"/>
    <property type="match status" value="1"/>
</dbReference>
<evidence type="ECO:0000313" key="4">
    <source>
        <dbReference type="Proteomes" id="UP000199504"/>
    </source>
</evidence>
<feature type="compositionally biased region" description="Basic residues" evidence="1">
    <location>
        <begin position="424"/>
        <end position="434"/>
    </location>
</feature>
<dbReference type="InterPro" id="IPR003615">
    <property type="entry name" value="HNH_nuc"/>
</dbReference>
<dbReference type="STRING" id="262898.GA0070564_11350"/>
<feature type="domain" description="HNH nuclease" evidence="2">
    <location>
        <begin position="342"/>
        <end position="394"/>
    </location>
</feature>
<evidence type="ECO:0000256" key="1">
    <source>
        <dbReference type="SAM" id="MobiDB-lite"/>
    </source>
</evidence>
<feature type="region of interest" description="Disordered" evidence="1">
    <location>
        <begin position="414"/>
        <end position="506"/>
    </location>
</feature>
<reference evidence="4" key="1">
    <citation type="submission" date="2016-06" db="EMBL/GenBank/DDBJ databases">
        <authorList>
            <person name="Varghese N."/>
            <person name="Submissions Spin"/>
        </authorList>
    </citation>
    <scope>NUCLEOTIDE SEQUENCE [LARGE SCALE GENOMIC DNA]</scope>
    <source>
        <strain evidence="4">DSM 44830</strain>
    </source>
</reference>
<sequence>MTCRAVHKLSYACSNVVSVMDELARAEAALRSRLEEAPWALSEAELVDALDAVHALEQRLAAVRLALVREVDGRGTAVAQGASSTAVWLRDRLRLTVPAARRMVALATTLHDGPPEVRDALADGRVDTAQAQVIADTARIVRAEAGPEAADRAVGLLVEWAGQFDPPVLRALGTRILDHVAPEVAESAAARALEAEAARAARDRHLTLSDLRDGRFRLTGSLDGETAGLLRAAIEPLTALSGPDDARSPGQRRHDALGAVCRLALRTGGLPEHGGEAAQLVVTTSYDALTGRLGAGLLDTGTTLTPETVRRLACDAAVLPAVLGGAGQVLDVGRQRRAVTGPLRRALVLRDRGCAFPGCDRPPRWCEGHHIRHWADGCATTLTNSVLLCRHHHRQVHHHGWQVRLAPDGHPEFVPPTWLDPQQRPRRNHHRHAWARTSPAPVPTSGRQLTRPAALSDQPTTRVPGFSDRVPARPRTRPAVPGRTSRTRRVGAGRSPSQPTARSRPP</sequence>
<dbReference type="Pfam" id="PF02720">
    <property type="entry name" value="DUF222"/>
    <property type="match status" value="1"/>
</dbReference>
<dbReference type="InterPro" id="IPR003870">
    <property type="entry name" value="DUF222"/>
</dbReference>
<dbReference type="EMBL" id="FMCX01000013">
    <property type="protein sequence ID" value="SCF46316.1"/>
    <property type="molecule type" value="Genomic_DNA"/>
</dbReference>
<gene>
    <name evidence="3" type="ORF">GA0070564_11350</name>
</gene>
<dbReference type="SMART" id="SM00507">
    <property type="entry name" value="HNHc"/>
    <property type="match status" value="1"/>
</dbReference>
<organism evidence="3 4">
    <name type="scientific">Micromonospora mirobrigensis</name>
    <dbReference type="NCBI Taxonomy" id="262898"/>
    <lineage>
        <taxon>Bacteria</taxon>
        <taxon>Bacillati</taxon>
        <taxon>Actinomycetota</taxon>
        <taxon>Actinomycetes</taxon>
        <taxon>Micromonosporales</taxon>
        <taxon>Micromonosporaceae</taxon>
        <taxon>Micromonospora</taxon>
    </lineage>
</organism>
<feature type="compositionally biased region" description="Polar residues" evidence="1">
    <location>
        <begin position="495"/>
        <end position="506"/>
    </location>
</feature>
<proteinExistence type="predicted"/>
<protein>
    <recommendedName>
        <fullName evidence="2">HNH nuclease domain-containing protein</fullName>
    </recommendedName>
</protein>
<keyword evidence="4" id="KW-1185">Reference proteome</keyword>
<name>A0A1C5AMF8_9ACTN</name>
<dbReference type="Proteomes" id="UP000199504">
    <property type="component" value="Unassembled WGS sequence"/>
</dbReference>
<accession>A0A1C5AMF8</accession>